<evidence type="ECO:0000256" key="7">
    <source>
        <dbReference type="ARBA" id="ARBA00023054"/>
    </source>
</evidence>
<dbReference type="AlphaFoldDB" id="A0A8T0RBQ4"/>
<dbReference type="GO" id="GO:0043531">
    <property type="term" value="F:ADP binding"/>
    <property type="evidence" value="ECO:0007669"/>
    <property type="project" value="InterPro"/>
</dbReference>
<dbReference type="InterPro" id="IPR002182">
    <property type="entry name" value="NB-ARC"/>
</dbReference>
<keyword evidence="7" id="KW-0175">Coiled coil</keyword>
<evidence type="ECO:0000259" key="12">
    <source>
        <dbReference type="Pfam" id="PF25019"/>
    </source>
</evidence>
<proteinExistence type="inferred from homology"/>
<dbReference type="Gene3D" id="1.20.5.4130">
    <property type="match status" value="1"/>
</dbReference>
<dbReference type="GO" id="GO:0042742">
    <property type="term" value="P:defense response to bacterium"/>
    <property type="evidence" value="ECO:0007669"/>
    <property type="project" value="UniProtKB-ARBA"/>
</dbReference>
<dbReference type="InterPro" id="IPR036388">
    <property type="entry name" value="WH-like_DNA-bd_sf"/>
</dbReference>
<gene>
    <name evidence="13" type="ORF">PVAP13_6KG189700</name>
</gene>
<dbReference type="Gene3D" id="3.80.10.10">
    <property type="entry name" value="Ribonuclease Inhibitor"/>
    <property type="match status" value="3"/>
</dbReference>
<keyword evidence="6" id="KW-0067">ATP-binding</keyword>
<dbReference type="Gene3D" id="1.10.8.430">
    <property type="entry name" value="Helical domain of apoptotic protease-activating factors"/>
    <property type="match status" value="1"/>
</dbReference>
<dbReference type="GO" id="GO:0005524">
    <property type="term" value="F:ATP binding"/>
    <property type="evidence" value="ECO:0007669"/>
    <property type="project" value="UniProtKB-KW"/>
</dbReference>
<dbReference type="Pfam" id="PF25019">
    <property type="entry name" value="LRR_R13L1-DRL21"/>
    <property type="match status" value="1"/>
</dbReference>
<evidence type="ECO:0000256" key="5">
    <source>
        <dbReference type="ARBA" id="ARBA00022821"/>
    </source>
</evidence>
<dbReference type="InterPro" id="IPR041118">
    <property type="entry name" value="Rx_N"/>
</dbReference>
<evidence type="ECO:0000256" key="2">
    <source>
        <dbReference type="ARBA" id="ARBA00022614"/>
    </source>
</evidence>
<evidence type="ECO:0000259" key="10">
    <source>
        <dbReference type="Pfam" id="PF23559"/>
    </source>
</evidence>
<dbReference type="Gene3D" id="1.10.10.10">
    <property type="entry name" value="Winged helix-like DNA-binding domain superfamily/Winged helix DNA-binding domain"/>
    <property type="match status" value="1"/>
</dbReference>
<dbReference type="InterPro" id="IPR042197">
    <property type="entry name" value="Apaf_helical"/>
</dbReference>
<evidence type="ECO:0000259" key="11">
    <source>
        <dbReference type="Pfam" id="PF23598"/>
    </source>
</evidence>
<dbReference type="FunFam" id="3.40.50.300:FF:001091">
    <property type="entry name" value="Probable disease resistance protein At1g61300"/>
    <property type="match status" value="1"/>
</dbReference>
<evidence type="ECO:0000256" key="1">
    <source>
        <dbReference type="ARBA" id="ARBA00008894"/>
    </source>
</evidence>
<dbReference type="EMBL" id="CM029047">
    <property type="protein sequence ID" value="KAG2582676.1"/>
    <property type="molecule type" value="Genomic_DNA"/>
</dbReference>
<name>A0A8T0RBQ4_PANVG</name>
<dbReference type="PANTHER" id="PTHR36766">
    <property type="entry name" value="PLANT BROAD-SPECTRUM MILDEW RESISTANCE PROTEIN RPW8"/>
    <property type="match status" value="1"/>
</dbReference>
<dbReference type="Pfam" id="PF18052">
    <property type="entry name" value="Rx_N"/>
    <property type="match status" value="1"/>
</dbReference>
<dbReference type="Gene3D" id="3.40.50.300">
    <property type="entry name" value="P-loop containing nucleotide triphosphate hydrolases"/>
    <property type="match status" value="1"/>
</dbReference>
<evidence type="ECO:0000259" key="9">
    <source>
        <dbReference type="Pfam" id="PF18052"/>
    </source>
</evidence>
<feature type="domain" description="Disease resistance R13L4/SHOC-2-like LRR" evidence="11">
    <location>
        <begin position="543"/>
        <end position="627"/>
    </location>
</feature>
<feature type="domain" description="R13L1/DRL21-like LRR repeat region" evidence="12">
    <location>
        <begin position="710"/>
        <end position="846"/>
    </location>
</feature>
<dbReference type="Pfam" id="PF23559">
    <property type="entry name" value="WHD_DRP"/>
    <property type="match status" value="1"/>
</dbReference>
<dbReference type="Pfam" id="PF23598">
    <property type="entry name" value="LRR_14"/>
    <property type="match status" value="1"/>
</dbReference>
<keyword evidence="2" id="KW-0433">Leucine-rich repeat</keyword>
<evidence type="ECO:0000256" key="6">
    <source>
        <dbReference type="ARBA" id="ARBA00022840"/>
    </source>
</evidence>
<comment type="similarity">
    <text evidence="1">Belongs to the disease resistance NB-LRR family.</text>
</comment>
<dbReference type="PRINTS" id="PR00364">
    <property type="entry name" value="DISEASERSIST"/>
</dbReference>
<dbReference type="FunFam" id="1.10.10.10:FF:000322">
    <property type="entry name" value="Probable disease resistance protein At1g63360"/>
    <property type="match status" value="1"/>
</dbReference>
<sequence length="1176" mass="133445">MASIEGAAVSAILKILANKLAPSMLKQYSSIVGVTMDLQDLKGRFEDISSWLEKAGCKTTDNDQFFIRKLKHVAYDVDDIVDEFHLEAEKHEAEVANNIVSKCLCTKPKSYLFQFKAALKIKAIKNRFDAIVKQRTDFSAIVNSLPEGHPVPHMNRTAKATPTVPNVAMASIICGREREKQEIISKLVDKNNQQIIKIVSIIGLGGSGKTALSNLVFGDGNTVKDHFEVRIWVHVPQEFDVQQLMMKMFEAITYQKSEHHSIQNIIQTIADTLTGKRYLLVLDDVWTVDRSQWEDFMLYIKRGAPGSSILLTSRNRNVAEAVESTDLSKLSSLSKDDSWTVFTQIIGEDIKGLDSELLEVGREIVNKCGGVPLAIKVLANVLRGKTRIEQWKAVRDSNPLDAEDKEHRVLASLMLSYSHLPSHLKRCFTICSLFPKGLPLDKQQLVDQWIAHNVISLTHGYNCLEDVGDECFNSLVQVSFLQDVKEYFGRVCCEMHDLLHDLAQFILDEQISTNVPKDATSSTKYPRYFYQIQLCMELAALSNSIGRNKKLRVLKLDHTKIKELPVVITKLRNLQCLSLRNCYRLVELPKGIGNLDKLQFLNLEYCVQLVELPKEINNLEKLQVLNLENRGELVNLPEGTSKLEKLQVLNLEGCRKLVELPDGIVKFERLQVLNLKDCEELRGMPICIGQFSSQLQKLPLFVVGNGRNSEGLIIRGISHVLEKDDAHKASLKEKTNLQRLKLEWKMRQKGEVNTEFFFNEKVDTMLEEAVLDGLEPPAGIKELEICGYSGEKYAWWMQNQVVGTEVKGQACFQFLRAMKLSDFQGLKHLQGLVELPCLEELELHKMPSLESISCGPFPSLVKLLMDGLPRLEEVWLVRVGNCLTCLNISNCLTLKIKTFLPLSCHLKHWKLSECAGKWITESNYHCQFHFERSNSFFYHSHLQNTGREWEVVQHMIAWELLKTFLMDNALGELRYLQELNILNCCRLSSLPQAMGQLTSLQVLRIGTCDGLKQLPECLGELCSLRTLHVEWLPKIKSLPQSLQHQHLTSLEDLRIHACHALHELPEWLGDLCALCKLHISGLDGLACFPESMCRLTSLKELYIDSCPRITSFPQGMESLASLEKLCISRLRGIGIKCLTTLKKLVIKKCPDLARRSEEGKGKDWHLISHIPDVWID</sequence>
<evidence type="ECO:0000256" key="4">
    <source>
        <dbReference type="ARBA" id="ARBA00022741"/>
    </source>
</evidence>
<keyword evidence="14" id="KW-1185">Reference proteome</keyword>
<feature type="domain" description="Disease resistance protein winged helix" evidence="10">
    <location>
        <begin position="433"/>
        <end position="503"/>
    </location>
</feature>
<dbReference type="InterPro" id="IPR032675">
    <property type="entry name" value="LRR_dom_sf"/>
</dbReference>
<dbReference type="GO" id="GO:0009626">
    <property type="term" value="P:plant-type hypersensitive response"/>
    <property type="evidence" value="ECO:0007669"/>
    <property type="project" value="UniProtKB-ARBA"/>
</dbReference>
<dbReference type="InterPro" id="IPR055414">
    <property type="entry name" value="LRR_R13L4/SHOC2-like"/>
</dbReference>
<keyword evidence="3" id="KW-0677">Repeat</keyword>
<dbReference type="SUPFAM" id="SSF52047">
    <property type="entry name" value="RNI-like"/>
    <property type="match status" value="1"/>
</dbReference>
<accession>A0A8T0RBQ4</accession>
<evidence type="ECO:0000313" key="14">
    <source>
        <dbReference type="Proteomes" id="UP000823388"/>
    </source>
</evidence>
<dbReference type="SUPFAM" id="SSF52540">
    <property type="entry name" value="P-loop containing nucleoside triphosphate hydrolases"/>
    <property type="match status" value="1"/>
</dbReference>
<dbReference type="GO" id="GO:0002758">
    <property type="term" value="P:innate immune response-activating signaling pathway"/>
    <property type="evidence" value="ECO:0007669"/>
    <property type="project" value="UniProtKB-ARBA"/>
</dbReference>
<keyword evidence="4" id="KW-0547">Nucleotide-binding</keyword>
<protein>
    <submittedName>
        <fullName evidence="13">Uncharacterized protein</fullName>
    </submittedName>
</protein>
<evidence type="ECO:0000256" key="3">
    <source>
        <dbReference type="ARBA" id="ARBA00022737"/>
    </source>
</evidence>
<reference evidence="13" key="1">
    <citation type="submission" date="2020-05" db="EMBL/GenBank/DDBJ databases">
        <title>WGS assembly of Panicum virgatum.</title>
        <authorList>
            <person name="Lovell J.T."/>
            <person name="Jenkins J."/>
            <person name="Shu S."/>
            <person name="Juenger T.E."/>
            <person name="Schmutz J."/>
        </authorList>
    </citation>
    <scope>NUCLEOTIDE SEQUENCE</scope>
    <source>
        <strain evidence="13">AP13</strain>
    </source>
</reference>
<keyword evidence="5" id="KW-0611">Plant defense</keyword>
<dbReference type="PANTHER" id="PTHR36766:SF56">
    <property type="match status" value="1"/>
</dbReference>
<dbReference type="Proteomes" id="UP000823388">
    <property type="component" value="Chromosome 6K"/>
</dbReference>
<dbReference type="SUPFAM" id="SSF52058">
    <property type="entry name" value="L domain-like"/>
    <property type="match status" value="1"/>
</dbReference>
<dbReference type="Pfam" id="PF00931">
    <property type="entry name" value="NB-ARC"/>
    <property type="match status" value="1"/>
</dbReference>
<comment type="caution">
    <text evidence="13">The sequence shown here is derived from an EMBL/GenBank/DDBJ whole genome shotgun (WGS) entry which is preliminary data.</text>
</comment>
<dbReference type="InterPro" id="IPR058922">
    <property type="entry name" value="WHD_DRP"/>
</dbReference>
<feature type="domain" description="NB-ARC" evidence="8">
    <location>
        <begin position="177"/>
        <end position="346"/>
    </location>
</feature>
<evidence type="ECO:0000313" key="13">
    <source>
        <dbReference type="EMBL" id="KAG2582676.1"/>
    </source>
</evidence>
<evidence type="ECO:0000259" key="8">
    <source>
        <dbReference type="Pfam" id="PF00931"/>
    </source>
</evidence>
<feature type="domain" description="Disease resistance N-terminal" evidence="9">
    <location>
        <begin position="13"/>
        <end position="94"/>
    </location>
</feature>
<organism evidence="13 14">
    <name type="scientific">Panicum virgatum</name>
    <name type="common">Blackwell switchgrass</name>
    <dbReference type="NCBI Taxonomy" id="38727"/>
    <lineage>
        <taxon>Eukaryota</taxon>
        <taxon>Viridiplantae</taxon>
        <taxon>Streptophyta</taxon>
        <taxon>Embryophyta</taxon>
        <taxon>Tracheophyta</taxon>
        <taxon>Spermatophyta</taxon>
        <taxon>Magnoliopsida</taxon>
        <taxon>Liliopsida</taxon>
        <taxon>Poales</taxon>
        <taxon>Poaceae</taxon>
        <taxon>PACMAD clade</taxon>
        <taxon>Panicoideae</taxon>
        <taxon>Panicodae</taxon>
        <taxon>Paniceae</taxon>
        <taxon>Panicinae</taxon>
        <taxon>Panicum</taxon>
        <taxon>Panicum sect. Hiantes</taxon>
    </lineage>
</organism>
<dbReference type="InterPro" id="IPR056789">
    <property type="entry name" value="LRR_R13L1-DRL21"/>
</dbReference>
<dbReference type="InterPro" id="IPR027417">
    <property type="entry name" value="P-loop_NTPase"/>
</dbReference>